<dbReference type="SUPFAM" id="SSF56112">
    <property type="entry name" value="Protein kinase-like (PK-like)"/>
    <property type="match status" value="1"/>
</dbReference>
<dbReference type="AlphaFoldDB" id="A0A2S9IKW8"/>
<sequence length="310" mass="34143">MTGHDISDDMALDQVALRFAELWHALTHDGNTVRNGEESRLLIDRVRTALDRGHARLGASPSSEMVADTFLIEELMHEGPLVQIYRVRHRDLGTAYALKTLRPEHADDAICASLLLREARMHMSVRHENVVSAHVVLRLSDGRPALLLEWMEGGSLSQRLKETKRFPAGTVHAIMEGLISGMQAIHAAGFVHADITPANLLFAGDDPASLKIADFSIAREYGSDDHNVQRMVQTRSRLAPPECTVGGLPDERSDLHACGQILLHLLQRSIGNAALATDLAALARQLTYDDPDRRPQSAEEAFTILRTIAP</sequence>
<organism evidence="2 3">
    <name type="scientific">Phyllobacterium phragmitis</name>
    <dbReference type="NCBI Taxonomy" id="2670329"/>
    <lineage>
        <taxon>Bacteria</taxon>
        <taxon>Pseudomonadati</taxon>
        <taxon>Pseudomonadota</taxon>
        <taxon>Alphaproteobacteria</taxon>
        <taxon>Hyphomicrobiales</taxon>
        <taxon>Phyllobacteriaceae</taxon>
        <taxon>Phyllobacterium</taxon>
    </lineage>
</organism>
<dbReference type="InterPro" id="IPR011009">
    <property type="entry name" value="Kinase-like_dom_sf"/>
</dbReference>
<dbReference type="GO" id="GO:0004674">
    <property type="term" value="F:protein serine/threonine kinase activity"/>
    <property type="evidence" value="ECO:0007669"/>
    <property type="project" value="UniProtKB-KW"/>
</dbReference>
<dbReference type="GO" id="GO:0005524">
    <property type="term" value="F:ATP binding"/>
    <property type="evidence" value="ECO:0007669"/>
    <property type="project" value="InterPro"/>
</dbReference>
<protein>
    <submittedName>
        <fullName evidence="2">Serine/threonine protein kinase</fullName>
    </submittedName>
</protein>
<dbReference type="PROSITE" id="PS00109">
    <property type="entry name" value="PROTEIN_KINASE_TYR"/>
    <property type="match status" value="1"/>
</dbReference>
<evidence type="ECO:0000313" key="2">
    <source>
        <dbReference type="EMBL" id="PRD41142.1"/>
    </source>
</evidence>
<feature type="domain" description="Protein kinase" evidence="1">
    <location>
        <begin position="70"/>
        <end position="310"/>
    </location>
</feature>
<keyword evidence="2" id="KW-0418">Kinase</keyword>
<proteinExistence type="predicted"/>
<keyword evidence="2" id="KW-0723">Serine/threonine-protein kinase</keyword>
<keyword evidence="3" id="KW-1185">Reference proteome</keyword>
<accession>A0A2S9IKW8</accession>
<dbReference type="RefSeq" id="WP_105744769.1">
    <property type="nucleotide sequence ID" value="NZ_PVBR01000024.1"/>
</dbReference>
<evidence type="ECO:0000313" key="3">
    <source>
        <dbReference type="Proteomes" id="UP000239434"/>
    </source>
</evidence>
<dbReference type="InterPro" id="IPR008266">
    <property type="entry name" value="Tyr_kinase_AS"/>
</dbReference>
<dbReference type="Proteomes" id="UP000239434">
    <property type="component" value="Unassembled WGS sequence"/>
</dbReference>
<dbReference type="GO" id="GO:0005737">
    <property type="term" value="C:cytoplasm"/>
    <property type="evidence" value="ECO:0007669"/>
    <property type="project" value="TreeGrafter"/>
</dbReference>
<dbReference type="InterPro" id="IPR053235">
    <property type="entry name" value="Ser_Thr_kinase"/>
</dbReference>
<dbReference type="InterPro" id="IPR000719">
    <property type="entry name" value="Prot_kinase_dom"/>
</dbReference>
<dbReference type="PROSITE" id="PS50011">
    <property type="entry name" value="PROTEIN_KINASE_DOM"/>
    <property type="match status" value="1"/>
</dbReference>
<comment type="caution">
    <text evidence="2">The sequence shown here is derived from an EMBL/GenBank/DDBJ whole genome shotgun (WGS) entry which is preliminary data.</text>
</comment>
<keyword evidence="2" id="KW-0808">Transferase</keyword>
<dbReference type="Gene3D" id="1.10.510.10">
    <property type="entry name" value="Transferase(Phosphotransferase) domain 1"/>
    <property type="match status" value="1"/>
</dbReference>
<dbReference type="EMBL" id="PVBR01000024">
    <property type="protein sequence ID" value="PRD41142.1"/>
    <property type="molecule type" value="Genomic_DNA"/>
</dbReference>
<name>A0A2S9IKW8_9HYPH</name>
<dbReference type="Pfam" id="PF00069">
    <property type="entry name" value="Pkinase"/>
    <property type="match status" value="1"/>
</dbReference>
<gene>
    <name evidence="2" type="ORF">C5748_23155</name>
</gene>
<reference evidence="2 3" key="1">
    <citation type="submission" date="2018-02" db="EMBL/GenBank/DDBJ databases">
        <title>The draft genome of Phyllobacterium sp. 1N-3.</title>
        <authorList>
            <person name="Liu L."/>
            <person name="Li L."/>
            <person name="Zhang X."/>
            <person name="Wang T."/>
            <person name="Liang L."/>
        </authorList>
    </citation>
    <scope>NUCLEOTIDE SEQUENCE [LARGE SCALE GENOMIC DNA]</scope>
    <source>
        <strain evidence="2 3">1N-3</strain>
    </source>
</reference>
<evidence type="ECO:0000259" key="1">
    <source>
        <dbReference type="PROSITE" id="PS50011"/>
    </source>
</evidence>
<dbReference type="PANTHER" id="PTHR24361">
    <property type="entry name" value="MITOGEN-ACTIVATED KINASE KINASE KINASE"/>
    <property type="match status" value="1"/>
</dbReference>